<keyword evidence="4 8" id="KW-0297">G-protein coupled receptor</keyword>
<dbReference type="PANTHER" id="PTHR45695:SF15">
    <property type="entry name" value="OPSIN RH2"/>
    <property type="match status" value="1"/>
</dbReference>
<dbReference type="PROSITE" id="PS00237">
    <property type="entry name" value="G_PROTEIN_RECEP_F1_1"/>
    <property type="match status" value="1"/>
</dbReference>
<feature type="transmembrane region" description="Helical" evidence="9">
    <location>
        <begin position="229"/>
        <end position="253"/>
    </location>
</feature>
<proteinExistence type="inferred from homology"/>
<feature type="transmembrane region" description="Helical" evidence="9">
    <location>
        <begin position="57"/>
        <end position="84"/>
    </location>
</feature>
<dbReference type="InterPro" id="IPR000276">
    <property type="entry name" value="GPCR_Rhodpsn"/>
</dbReference>
<evidence type="ECO:0000256" key="4">
    <source>
        <dbReference type="ARBA" id="ARBA00023040"/>
    </source>
</evidence>
<dbReference type="PANTHER" id="PTHR45695">
    <property type="entry name" value="LEUCOKININ RECEPTOR-RELATED"/>
    <property type="match status" value="1"/>
</dbReference>
<evidence type="ECO:0000313" key="11">
    <source>
        <dbReference type="EMBL" id="CAJ0583845.1"/>
    </source>
</evidence>
<protein>
    <recommendedName>
        <fullName evidence="10">G-protein coupled receptors family 1 profile domain-containing protein</fullName>
    </recommendedName>
</protein>
<dbReference type="GO" id="GO:0005886">
    <property type="term" value="C:plasma membrane"/>
    <property type="evidence" value="ECO:0007669"/>
    <property type="project" value="TreeGrafter"/>
</dbReference>
<feature type="transmembrane region" description="Helical" evidence="9">
    <location>
        <begin position="274"/>
        <end position="292"/>
    </location>
</feature>
<evidence type="ECO:0000256" key="9">
    <source>
        <dbReference type="SAM" id="Phobius"/>
    </source>
</evidence>
<keyword evidence="3 9" id="KW-1133">Transmembrane helix</keyword>
<reference evidence="11" key="1">
    <citation type="submission" date="2023-06" db="EMBL/GenBank/DDBJ databases">
        <authorList>
            <person name="Delattre M."/>
        </authorList>
    </citation>
    <scope>NUCLEOTIDE SEQUENCE</scope>
    <source>
        <strain evidence="11">AF72</strain>
    </source>
</reference>
<comment type="subcellular location">
    <subcellularLocation>
        <location evidence="1">Membrane</location>
        <topology evidence="1">Multi-pass membrane protein</topology>
    </subcellularLocation>
</comment>
<feature type="transmembrane region" description="Helical" evidence="9">
    <location>
        <begin position="174"/>
        <end position="195"/>
    </location>
</feature>
<dbReference type="AlphaFoldDB" id="A0AA36DCR7"/>
<keyword evidence="7 8" id="KW-0807">Transducer</keyword>
<evidence type="ECO:0000256" key="7">
    <source>
        <dbReference type="ARBA" id="ARBA00023224"/>
    </source>
</evidence>
<evidence type="ECO:0000259" key="10">
    <source>
        <dbReference type="PROSITE" id="PS50262"/>
    </source>
</evidence>
<feature type="non-terminal residue" evidence="11">
    <location>
        <position position="1"/>
    </location>
</feature>
<keyword evidence="5 9" id="KW-0472">Membrane</keyword>
<dbReference type="GO" id="GO:0004930">
    <property type="term" value="F:G protein-coupled receptor activity"/>
    <property type="evidence" value="ECO:0007669"/>
    <property type="project" value="UniProtKB-KW"/>
</dbReference>
<keyword evidence="2 8" id="KW-0812">Transmembrane</keyword>
<dbReference type="Gene3D" id="1.20.1070.10">
    <property type="entry name" value="Rhodopsin 7-helix transmembrane proteins"/>
    <property type="match status" value="1"/>
</dbReference>
<evidence type="ECO:0000256" key="2">
    <source>
        <dbReference type="ARBA" id="ARBA00022692"/>
    </source>
</evidence>
<comment type="similarity">
    <text evidence="8">Belongs to the G-protein coupled receptor 1 family.</text>
</comment>
<dbReference type="CDD" id="cd00637">
    <property type="entry name" value="7tm_classA_rhodopsin-like"/>
    <property type="match status" value="1"/>
</dbReference>
<sequence length="400" mass="45041">MKTTTLSPPAVLLTSEALALATKVATTSADMENNSTKIATRAVEHISSCFQCQPLHLVLLFAIVICIVIVAGVIGNAFVVGVVVTDRKLLHSSVNLFLLNLALADMGNLIFCAPDAILVLLDRGWLLPPFLCPIVHFLQEYYLYASVLLQMSIGVERYMAICSPLRITRFTRRTTAYFLIAVWAVAAAFASPYFLFHGIVHHKHFAFCYWLPGKLNGATKTLFRYSEFAILYGVPLVLLTVLYSIMGRVLWGGKSANIANESQQVAILRLRRSVVKMLMISMLIYFLCYSPIQGMTVGDIFFNKQIYLPPWIRIFVNVLPMASSSANPIVYIMCCRHFHQRFVALMQWAFGCCGVCYYKPDRYVTTLEDKPVASRTNSRSPYVSFRKSVRRHNHHSITLL</sequence>
<accession>A0AA36DCR7</accession>
<evidence type="ECO:0000256" key="5">
    <source>
        <dbReference type="ARBA" id="ARBA00023136"/>
    </source>
</evidence>
<dbReference type="PRINTS" id="PR00237">
    <property type="entry name" value="GPCRRHODOPSN"/>
</dbReference>
<dbReference type="SUPFAM" id="SSF81321">
    <property type="entry name" value="Family A G protein-coupled receptor-like"/>
    <property type="match status" value="1"/>
</dbReference>
<evidence type="ECO:0000256" key="3">
    <source>
        <dbReference type="ARBA" id="ARBA00022989"/>
    </source>
</evidence>
<evidence type="ECO:0000313" key="12">
    <source>
        <dbReference type="Proteomes" id="UP001177023"/>
    </source>
</evidence>
<dbReference type="EMBL" id="CATQJA010002665">
    <property type="protein sequence ID" value="CAJ0583845.1"/>
    <property type="molecule type" value="Genomic_DNA"/>
</dbReference>
<keyword evidence="12" id="KW-1185">Reference proteome</keyword>
<gene>
    <name evidence="11" type="ORF">MSPICULIGERA_LOCUS21914</name>
</gene>
<dbReference type="Proteomes" id="UP001177023">
    <property type="component" value="Unassembled WGS sequence"/>
</dbReference>
<feature type="transmembrane region" description="Helical" evidence="9">
    <location>
        <begin position="141"/>
        <end position="162"/>
    </location>
</feature>
<comment type="caution">
    <text evidence="11">The sequence shown here is derived from an EMBL/GenBank/DDBJ whole genome shotgun (WGS) entry which is preliminary data.</text>
</comment>
<feature type="transmembrane region" description="Helical" evidence="9">
    <location>
        <begin position="312"/>
        <end position="334"/>
    </location>
</feature>
<evidence type="ECO:0000256" key="6">
    <source>
        <dbReference type="ARBA" id="ARBA00023170"/>
    </source>
</evidence>
<evidence type="ECO:0000256" key="1">
    <source>
        <dbReference type="ARBA" id="ARBA00004141"/>
    </source>
</evidence>
<evidence type="ECO:0000256" key="8">
    <source>
        <dbReference type="RuleBase" id="RU000688"/>
    </source>
</evidence>
<keyword evidence="6 8" id="KW-0675">Receptor</keyword>
<organism evidence="11 12">
    <name type="scientific">Mesorhabditis spiculigera</name>
    <dbReference type="NCBI Taxonomy" id="96644"/>
    <lineage>
        <taxon>Eukaryota</taxon>
        <taxon>Metazoa</taxon>
        <taxon>Ecdysozoa</taxon>
        <taxon>Nematoda</taxon>
        <taxon>Chromadorea</taxon>
        <taxon>Rhabditida</taxon>
        <taxon>Rhabditina</taxon>
        <taxon>Rhabditomorpha</taxon>
        <taxon>Rhabditoidea</taxon>
        <taxon>Rhabditidae</taxon>
        <taxon>Mesorhabditinae</taxon>
        <taxon>Mesorhabditis</taxon>
    </lineage>
</organism>
<feature type="transmembrane region" description="Helical" evidence="9">
    <location>
        <begin position="96"/>
        <end position="121"/>
    </location>
</feature>
<dbReference type="Pfam" id="PF00001">
    <property type="entry name" value="7tm_1"/>
    <property type="match status" value="1"/>
</dbReference>
<name>A0AA36DCR7_9BILA</name>
<feature type="domain" description="G-protein coupled receptors family 1 profile" evidence="10">
    <location>
        <begin position="75"/>
        <end position="331"/>
    </location>
</feature>
<dbReference type="PROSITE" id="PS50262">
    <property type="entry name" value="G_PROTEIN_RECEP_F1_2"/>
    <property type="match status" value="1"/>
</dbReference>
<dbReference type="InterPro" id="IPR017452">
    <property type="entry name" value="GPCR_Rhodpsn_7TM"/>
</dbReference>